<sequence>MLAKFHSKSIHLDSPSPHVILHVHGGKIPGHLQKTSSRAEGYSYDPTWSQSASFNVLYPAILIPGTYSLSIPKPYFKNQTSTLSRTPPIIISPPYLWEEVFALPLLGQQDSPSFTFYHDDSGNGVEIRTASLNRAGPMERAYQ</sequence>
<gene>
    <name evidence="1" type="ORF">AVEN_164537_1</name>
</gene>
<name>A0A4Y2B4H1_ARAVE</name>
<dbReference type="EMBL" id="BGPR01000048">
    <property type="protein sequence ID" value="GBL86359.1"/>
    <property type="molecule type" value="Genomic_DNA"/>
</dbReference>
<proteinExistence type="predicted"/>
<reference evidence="1 2" key="1">
    <citation type="journal article" date="2019" name="Sci. Rep.">
        <title>Orb-weaving spider Araneus ventricosus genome elucidates the spidroin gene catalogue.</title>
        <authorList>
            <person name="Kono N."/>
            <person name="Nakamura H."/>
            <person name="Ohtoshi R."/>
            <person name="Moran D.A.P."/>
            <person name="Shinohara A."/>
            <person name="Yoshida Y."/>
            <person name="Fujiwara M."/>
            <person name="Mori M."/>
            <person name="Tomita M."/>
            <person name="Arakawa K."/>
        </authorList>
    </citation>
    <scope>NUCLEOTIDE SEQUENCE [LARGE SCALE GENOMIC DNA]</scope>
</reference>
<dbReference type="AlphaFoldDB" id="A0A4Y2B4H1"/>
<keyword evidence="2" id="KW-1185">Reference proteome</keyword>
<organism evidence="1 2">
    <name type="scientific">Araneus ventricosus</name>
    <name type="common">Orbweaver spider</name>
    <name type="synonym">Epeira ventricosa</name>
    <dbReference type="NCBI Taxonomy" id="182803"/>
    <lineage>
        <taxon>Eukaryota</taxon>
        <taxon>Metazoa</taxon>
        <taxon>Ecdysozoa</taxon>
        <taxon>Arthropoda</taxon>
        <taxon>Chelicerata</taxon>
        <taxon>Arachnida</taxon>
        <taxon>Araneae</taxon>
        <taxon>Araneomorphae</taxon>
        <taxon>Entelegynae</taxon>
        <taxon>Araneoidea</taxon>
        <taxon>Araneidae</taxon>
        <taxon>Araneus</taxon>
    </lineage>
</organism>
<evidence type="ECO:0000313" key="2">
    <source>
        <dbReference type="Proteomes" id="UP000499080"/>
    </source>
</evidence>
<comment type="caution">
    <text evidence="1">The sequence shown here is derived from an EMBL/GenBank/DDBJ whole genome shotgun (WGS) entry which is preliminary data.</text>
</comment>
<evidence type="ECO:0000313" key="1">
    <source>
        <dbReference type="EMBL" id="GBL86359.1"/>
    </source>
</evidence>
<dbReference type="Proteomes" id="UP000499080">
    <property type="component" value="Unassembled WGS sequence"/>
</dbReference>
<protein>
    <submittedName>
        <fullName evidence="1">Uncharacterized protein</fullName>
    </submittedName>
</protein>
<accession>A0A4Y2B4H1</accession>